<evidence type="ECO:0000313" key="2">
    <source>
        <dbReference type="Proteomes" id="UP001064971"/>
    </source>
</evidence>
<gene>
    <name evidence="1" type="ORF">DAETH_36710</name>
</gene>
<dbReference type="InterPro" id="IPR010921">
    <property type="entry name" value="Trp_repressor/repl_initiator"/>
</dbReference>
<keyword evidence="1" id="KW-0614">Plasmid</keyword>
<keyword evidence="2" id="KW-1185">Reference proteome</keyword>
<protein>
    <recommendedName>
        <fullName evidence="3">Transposase</fullName>
    </recommendedName>
</protein>
<dbReference type="EMBL" id="AP026561">
    <property type="protein sequence ID" value="BDP43702.1"/>
    <property type="molecule type" value="Genomic_DNA"/>
</dbReference>
<evidence type="ECO:0008006" key="3">
    <source>
        <dbReference type="Google" id="ProtNLM"/>
    </source>
</evidence>
<name>A0ABM8AIQ0_9DEIO</name>
<dbReference type="Pfam" id="PF01527">
    <property type="entry name" value="HTH_Tnp_1"/>
    <property type="match status" value="1"/>
</dbReference>
<geneLocation type="plasmid" evidence="1 2">
    <name>pDAETH-1</name>
</geneLocation>
<dbReference type="SUPFAM" id="SSF48295">
    <property type="entry name" value="TrpR-like"/>
    <property type="match status" value="1"/>
</dbReference>
<reference evidence="1" key="1">
    <citation type="submission" date="2022-07" db="EMBL/GenBank/DDBJ databases">
        <title>Complete Genome Sequence of the Radioresistant Bacterium Deinococcus aetherius ST0316, Isolated from the Air Dust collected in Lower Stratosphere above Japan.</title>
        <authorList>
            <person name="Satoh K."/>
            <person name="Hagiwara K."/>
            <person name="Katsumata K."/>
            <person name="Kubo A."/>
            <person name="Yokobori S."/>
            <person name="Yamagishi A."/>
            <person name="Oono Y."/>
            <person name="Narumi I."/>
        </authorList>
    </citation>
    <scope>NUCLEOTIDE SEQUENCE</scope>
    <source>
        <strain evidence="1">ST0316</strain>
        <plasmid evidence="1">pDAETH-1</plasmid>
    </source>
</reference>
<dbReference type="InterPro" id="IPR002514">
    <property type="entry name" value="Transposase_8"/>
</dbReference>
<accession>A0ABM8AIQ0</accession>
<organism evidence="1 2">
    <name type="scientific">Deinococcus aetherius</name>
    <dbReference type="NCBI Taxonomy" id="200252"/>
    <lineage>
        <taxon>Bacteria</taxon>
        <taxon>Thermotogati</taxon>
        <taxon>Deinococcota</taxon>
        <taxon>Deinococci</taxon>
        <taxon>Deinococcales</taxon>
        <taxon>Deinococcaceae</taxon>
        <taxon>Deinococcus</taxon>
    </lineage>
</organism>
<evidence type="ECO:0000313" key="1">
    <source>
        <dbReference type="EMBL" id="BDP43702.1"/>
    </source>
</evidence>
<sequence>MGKQRKNWPTDTKEQSVLAVLGGQLNVAEVARQHGVNEGTSEIKPPISATELGLVMSVAIH</sequence>
<dbReference type="Proteomes" id="UP001064971">
    <property type="component" value="Plasmid pDAETH-1"/>
</dbReference>
<proteinExistence type="predicted"/>